<keyword evidence="9" id="KW-1185">Reference proteome</keyword>
<keyword evidence="4" id="KW-0238">DNA-binding</keyword>
<dbReference type="SUPFAM" id="SSF88946">
    <property type="entry name" value="Sigma2 domain of RNA polymerase sigma factors"/>
    <property type="match status" value="1"/>
</dbReference>
<dbReference type="EMBL" id="PIPP01000003">
    <property type="protein sequence ID" value="RUO36823.1"/>
    <property type="molecule type" value="Genomic_DNA"/>
</dbReference>
<dbReference type="SUPFAM" id="SSF88659">
    <property type="entry name" value="Sigma3 and sigma4 domains of RNA polymerase sigma factors"/>
    <property type="match status" value="1"/>
</dbReference>
<feature type="domain" description="RNA polymerase sigma-70 region 2" evidence="6">
    <location>
        <begin position="17"/>
        <end position="74"/>
    </location>
</feature>
<dbReference type="AlphaFoldDB" id="A0A432WSS5"/>
<dbReference type="RefSeq" id="WP_126807608.1">
    <property type="nucleotide sequence ID" value="NZ_PIPP01000003.1"/>
</dbReference>
<dbReference type="NCBIfam" id="TIGR02937">
    <property type="entry name" value="sigma70-ECF"/>
    <property type="match status" value="1"/>
</dbReference>
<dbReference type="GO" id="GO:0006352">
    <property type="term" value="P:DNA-templated transcription initiation"/>
    <property type="evidence" value="ECO:0007669"/>
    <property type="project" value="InterPro"/>
</dbReference>
<evidence type="ECO:0008006" key="10">
    <source>
        <dbReference type="Google" id="ProtNLM"/>
    </source>
</evidence>
<evidence type="ECO:0000256" key="4">
    <source>
        <dbReference type="ARBA" id="ARBA00023125"/>
    </source>
</evidence>
<dbReference type="Proteomes" id="UP000286934">
    <property type="component" value="Unassembled WGS sequence"/>
</dbReference>
<accession>A0A432WSS5</accession>
<organism evidence="8 9">
    <name type="scientific">Aliidiomarina shirensis</name>
    <dbReference type="NCBI Taxonomy" id="1048642"/>
    <lineage>
        <taxon>Bacteria</taxon>
        <taxon>Pseudomonadati</taxon>
        <taxon>Pseudomonadota</taxon>
        <taxon>Gammaproteobacteria</taxon>
        <taxon>Alteromonadales</taxon>
        <taxon>Idiomarinaceae</taxon>
        <taxon>Aliidiomarina</taxon>
    </lineage>
</organism>
<dbReference type="InterPro" id="IPR007627">
    <property type="entry name" value="RNA_pol_sigma70_r2"/>
</dbReference>
<comment type="similarity">
    <text evidence="1">Belongs to the sigma-70 factor family. ECF subfamily.</text>
</comment>
<evidence type="ECO:0000256" key="2">
    <source>
        <dbReference type="ARBA" id="ARBA00023015"/>
    </source>
</evidence>
<reference evidence="9" key="1">
    <citation type="journal article" date="2018" name="Front. Microbiol.">
        <title>Genome-Based Analysis Reveals the Taxonomy and Diversity of the Family Idiomarinaceae.</title>
        <authorList>
            <person name="Liu Y."/>
            <person name="Lai Q."/>
            <person name="Shao Z."/>
        </authorList>
    </citation>
    <scope>NUCLEOTIDE SEQUENCE [LARGE SCALE GENOMIC DNA]</scope>
    <source>
        <strain evidence="9">AIS</strain>
    </source>
</reference>
<evidence type="ECO:0000256" key="5">
    <source>
        <dbReference type="ARBA" id="ARBA00023163"/>
    </source>
</evidence>
<dbReference type="Pfam" id="PF04542">
    <property type="entry name" value="Sigma70_r2"/>
    <property type="match status" value="1"/>
</dbReference>
<evidence type="ECO:0000313" key="9">
    <source>
        <dbReference type="Proteomes" id="UP000286934"/>
    </source>
</evidence>
<dbReference type="InterPro" id="IPR013249">
    <property type="entry name" value="RNA_pol_sigma70_r4_t2"/>
</dbReference>
<name>A0A432WSS5_9GAMM</name>
<dbReference type="PANTHER" id="PTHR43133">
    <property type="entry name" value="RNA POLYMERASE ECF-TYPE SIGMA FACTO"/>
    <property type="match status" value="1"/>
</dbReference>
<dbReference type="PANTHER" id="PTHR43133:SF8">
    <property type="entry name" value="RNA POLYMERASE SIGMA FACTOR HI_1459-RELATED"/>
    <property type="match status" value="1"/>
</dbReference>
<feature type="domain" description="RNA polymerase sigma factor 70 region 4 type 2" evidence="7">
    <location>
        <begin position="101"/>
        <end position="153"/>
    </location>
</feature>
<evidence type="ECO:0000256" key="1">
    <source>
        <dbReference type="ARBA" id="ARBA00010641"/>
    </source>
</evidence>
<dbReference type="Pfam" id="PF08281">
    <property type="entry name" value="Sigma70_r4_2"/>
    <property type="match status" value="1"/>
</dbReference>
<dbReference type="InterPro" id="IPR036388">
    <property type="entry name" value="WH-like_DNA-bd_sf"/>
</dbReference>
<protein>
    <recommendedName>
        <fullName evidence="10">RNA polymerase subunit sigma-70</fullName>
    </recommendedName>
</protein>
<dbReference type="InterPro" id="IPR013324">
    <property type="entry name" value="RNA_pol_sigma_r3/r4-like"/>
</dbReference>
<proteinExistence type="inferred from homology"/>
<dbReference type="Gene3D" id="1.10.10.10">
    <property type="entry name" value="Winged helix-like DNA-binding domain superfamily/Winged helix DNA-binding domain"/>
    <property type="match status" value="1"/>
</dbReference>
<dbReference type="CDD" id="cd06171">
    <property type="entry name" value="Sigma70_r4"/>
    <property type="match status" value="1"/>
</dbReference>
<keyword evidence="3" id="KW-0731">Sigma factor</keyword>
<dbReference type="InterPro" id="IPR039425">
    <property type="entry name" value="RNA_pol_sigma-70-like"/>
</dbReference>
<keyword evidence="2" id="KW-0805">Transcription regulation</keyword>
<dbReference type="GO" id="GO:0003677">
    <property type="term" value="F:DNA binding"/>
    <property type="evidence" value="ECO:0007669"/>
    <property type="project" value="UniProtKB-KW"/>
</dbReference>
<evidence type="ECO:0000313" key="8">
    <source>
        <dbReference type="EMBL" id="RUO36823.1"/>
    </source>
</evidence>
<evidence type="ECO:0000256" key="3">
    <source>
        <dbReference type="ARBA" id="ARBA00023082"/>
    </source>
</evidence>
<gene>
    <name evidence="8" type="ORF">CWE13_08225</name>
</gene>
<dbReference type="InterPro" id="IPR013325">
    <property type="entry name" value="RNA_pol_sigma_r2"/>
</dbReference>
<dbReference type="GO" id="GO:0016987">
    <property type="term" value="F:sigma factor activity"/>
    <property type="evidence" value="ECO:0007669"/>
    <property type="project" value="UniProtKB-KW"/>
</dbReference>
<sequence>MHTLNNPYLQWYSGGLALARNLLGCPDTAQDVLQTAITKTLSNKRMPDDQAAQRVWFFKVVRNGCFDYLRQQQKFDSSAVPEEVLGAAEVIDEVEASERQRWVRAALLTLTVEQREIIVLRDVNDLSYAEIAQVLQMNSGTVMSRLHRSRMALRAALQDLKAENGGVYE</sequence>
<dbReference type="Gene3D" id="1.10.1740.10">
    <property type="match status" value="1"/>
</dbReference>
<dbReference type="InterPro" id="IPR014284">
    <property type="entry name" value="RNA_pol_sigma-70_dom"/>
</dbReference>
<evidence type="ECO:0000259" key="6">
    <source>
        <dbReference type="Pfam" id="PF04542"/>
    </source>
</evidence>
<dbReference type="OrthoDB" id="9797134at2"/>
<comment type="caution">
    <text evidence="8">The sequence shown here is derived from an EMBL/GenBank/DDBJ whole genome shotgun (WGS) entry which is preliminary data.</text>
</comment>
<keyword evidence="5" id="KW-0804">Transcription</keyword>
<evidence type="ECO:0000259" key="7">
    <source>
        <dbReference type="Pfam" id="PF08281"/>
    </source>
</evidence>